<dbReference type="InterPro" id="IPR009057">
    <property type="entry name" value="Homeodomain-like_sf"/>
</dbReference>
<evidence type="ECO:0000259" key="4">
    <source>
        <dbReference type="PROSITE" id="PS50977"/>
    </source>
</evidence>
<dbReference type="Pfam" id="PF16925">
    <property type="entry name" value="TetR_C_13"/>
    <property type="match status" value="1"/>
</dbReference>
<sequence>MNTELTPMRTTRNPDATRDAVLHAAFCEIHRNGFQGAGIAQILSAAKLTKGALYHYFPTKKTLGLAVIDEIIAPRIEALILSPLRNSQTPIHTLLEITRTIGDQIGEDAILLGCPLNNLMQEMSPLDEVFRQHLDTILSQWRDTLYTALRIGQSQGTIRPDVDCATAALFILSAWEGCMGVSKTMQSAAVFKNCLGELHGYISHLMRQT</sequence>
<dbReference type="Gene3D" id="1.10.357.10">
    <property type="entry name" value="Tetracycline Repressor, domain 2"/>
    <property type="match status" value="1"/>
</dbReference>
<evidence type="ECO:0000313" key="5">
    <source>
        <dbReference type="EMBL" id="CBI10897.1"/>
    </source>
</evidence>
<name>E6QUH4_9ZZZZ</name>
<proteinExistence type="predicted"/>
<keyword evidence="3" id="KW-0804">Transcription</keyword>
<dbReference type="InterPro" id="IPR011075">
    <property type="entry name" value="TetR_C"/>
</dbReference>
<evidence type="ECO:0000256" key="1">
    <source>
        <dbReference type="ARBA" id="ARBA00023015"/>
    </source>
</evidence>
<dbReference type="PROSITE" id="PS50977">
    <property type="entry name" value="HTH_TETR_2"/>
    <property type="match status" value="1"/>
</dbReference>
<reference evidence="5" key="1">
    <citation type="submission" date="2009-10" db="EMBL/GenBank/DDBJ databases">
        <title>Diversity of trophic interactions inside an arsenic-rich microbial ecosystem.</title>
        <authorList>
            <person name="Bertin P.N."/>
            <person name="Heinrich-Salmeron A."/>
            <person name="Pelletier E."/>
            <person name="Goulhen-Chollet F."/>
            <person name="Arsene-Ploetze F."/>
            <person name="Gallien S."/>
            <person name="Calteau A."/>
            <person name="Vallenet D."/>
            <person name="Casiot C."/>
            <person name="Chane-Woon-Ming B."/>
            <person name="Giloteaux L."/>
            <person name="Barakat M."/>
            <person name="Bonnefoy V."/>
            <person name="Bruneel O."/>
            <person name="Chandler M."/>
            <person name="Cleiss J."/>
            <person name="Duran R."/>
            <person name="Elbaz-Poulichet F."/>
            <person name="Fonknechten N."/>
            <person name="Lauga B."/>
            <person name="Mornico D."/>
            <person name="Ortet P."/>
            <person name="Schaeffer C."/>
            <person name="Siguier P."/>
            <person name="Alexander Thil Smith A."/>
            <person name="Van Dorsselaer A."/>
            <person name="Weissenbach J."/>
            <person name="Medigue C."/>
            <person name="Le Paslier D."/>
        </authorList>
    </citation>
    <scope>NUCLEOTIDE SEQUENCE</scope>
</reference>
<accession>E6QUH4</accession>
<evidence type="ECO:0000256" key="2">
    <source>
        <dbReference type="ARBA" id="ARBA00023125"/>
    </source>
</evidence>
<dbReference type="GO" id="GO:0003677">
    <property type="term" value="F:DNA binding"/>
    <property type="evidence" value="ECO:0007669"/>
    <property type="project" value="UniProtKB-KW"/>
</dbReference>
<evidence type="ECO:0000256" key="3">
    <source>
        <dbReference type="ARBA" id="ARBA00023163"/>
    </source>
</evidence>
<dbReference type="EMBL" id="CABR01000112">
    <property type="protein sequence ID" value="CBI10897.1"/>
    <property type="molecule type" value="Genomic_DNA"/>
</dbReference>
<dbReference type="AlphaFoldDB" id="E6QUH4"/>
<keyword evidence="2" id="KW-0238">DNA-binding</keyword>
<organism evidence="5">
    <name type="scientific">mine drainage metagenome</name>
    <dbReference type="NCBI Taxonomy" id="410659"/>
    <lineage>
        <taxon>unclassified sequences</taxon>
        <taxon>metagenomes</taxon>
        <taxon>ecological metagenomes</taxon>
    </lineage>
</organism>
<dbReference type="PANTHER" id="PTHR47506">
    <property type="entry name" value="TRANSCRIPTIONAL REGULATORY PROTEIN"/>
    <property type="match status" value="1"/>
</dbReference>
<comment type="caution">
    <text evidence="5">The sequence shown here is derived from an EMBL/GenBank/DDBJ whole genome shotgun (WGS) entry which is preliminary data.</text>
</comment>
<dbReference type="InterPro" id="IPR036271">
    <property type="entry name" value="Tet_transcr_reg_TetR-rel_C_sf"/>
</dbReference>
<dbReference type="PANTHER" id="PTHR47506:SF6">
    <property type="entry name" value="HTH-TYPE TRANSCRIPTIONAL REPRESSOR NEMR"/>
    <property type="match status" value="1"/>
</dbReference>
<dbReference type="InterPro" id="IPR001647">
    <property type="entry name" value="HTH_TetR"/>
</dbReference>
<protein>
    <submittedName>
        <fullName evidence="5">Putative Transcriptional Regulator, TetR family</fullName>
    </submittedName>
</protein>
<feature type="domain" description="HTH tetR-type" evidence="4">
    <location>
        <begin position="15"/>
        <end position="75"/>
    </location>
</feature>
<gene>
    <name evidence="5" type="ORF">CARN7_1700</name>
</gene>
<dbReference type="SUPFAM" id="SSF48498">
    <property type="entry name" value="Tetracyclin repressor-like, C-terminal domain"/>
    <property type="match status" value="1"/>
</dbReference>
<dbReference type="SUPFAM" id="SSF46689">
    <property type="entry name" value="Homeodomain-like"/>
    <property type="match status" value="1"/>
</dbReference>
<keyword evidence="1" id="KW-0805">Transcription regulation</keyword>
<dbReference type="Pfam" id="PF00440">
    <property type="entry name" value="TetR_N"/>
    <property type="match status" value="1"/>
</dbReference>